<gene>
    <name evidence="9" type="ORF">GFB47_00565</name>
</gene>
<accession>A0A5Q0TDI1</accession>
<dbReference type="PANTHER" id="PTHR30026">
    <property type="entry name" value="OUTER MEMBRANE PROTEIN TOLC"/>
    <property type="match status" value="1"/>
</dbReference>
<dbReference type="EMBL" id="CP045699">
    <property type="protein sequence ID" value="QGA64045.1"/>
    <property type="molecule type" value="Genomic_DNA"/>
</dbReference>
<keyword evidence="7" id="KW-0998">Cell outer membrane</keyword>
<dbReference type="SUPFAM" id="SSF56954">
    <property type="entry name" value="Outer membrane efflux proteins (OEP)"/>
    <property type="match status" value="1"/>
</dbReference>
<dbReference type="GO" id="GO:1990281">
    <property type="term" value="C:efflux pump complex"/>
    <property type="evidence" value="ECO:0007669"/>
    <property type="project" value="TreeGrafter"/>
</dbReference>
<proteinExistence type="inferred from homology"/>
<dbReference type="RefSeq" id="WP_153445669.1">
    <property type="nucleotide sequence ID" value="NZ_CP045699.1"/>
</dbReference>
<keyword evidence="10" id="KW-1185">Reference proteome</keyword>
<dbReference type="InterPro" id="IPR003423">
    <property type="entry name" value="OMP_efflux"/>
</dbReference>
<keyword evidence="8" id="KW-0732">Signal</keyword>
<keyword evidence="6" id="KW-0472">Membrane</keyword>
<sequence length="460" mass="50763">MNKSPFYTSILSILLLVAPHAQAEDVSFYQAWKAVLTNNDSLAAERASVEQAQYKQDASGAMNLPSITLSANYTRLDDDVDVSPSDLADSTSLGSSALTKAFDGMLTSTLMDKDVFTSSIRAIWPIFTGGRISAAQDIAAGQKDEAKYMLQMKQQAKFEDLSKYYFGVVLAQQVLATRKEVEKGLQQHFDHAKKMEQQGQIARVQRLQAEVAYDKAKVETKKAQRDVEIAQMALTHLLKANALAQPSTKLFTNQSLPPMQAFLDKTLSEYPGLSILDAKEKQADGLADVEKGKYYPEVYVYGNYKLYSDDTLVGNASPDWLVGVGVSIPLVDTSGRSDKVSAAHMAKKQVGYLRAQAKQDLSLLVEKTYREANQSLEEYNGLASSVSMAQENIRLQKKAFSQGLSTSLDVVDAEMYLNSIKTQRSAAAYQYVLSLSRLLAVSGEMDSFNQYQQYKGLEAQ</sequence>
<evidence type="ECO:0000256" key="2">
    <source>
        <dbReference type="ARBA" id="ARBA00007613"/>
    </source>
</evidence>
<dbReference type="GO" id="GO:0009279">
    <property type="term" value="C:cell outer membrane"/>
    <property type="evidence" value="ECO:0007669"/>
    <property type="project" value="UniProtKB-SubCell"/>
</dbReference>
<protein>
    <submittedName>
        <fullName evidence="9">TolC family protein</fullName>
    </submittedName>
</protein>
<evidence type="ECO:0000256" key="8">
    <source>
        <dbReference type="SAM" id="SignalP"/>
    </source>
</evidence>
<evidence type="ECO:0000313" key="9">
    <source>
        <dbReference type="EMBL" id="QGA64045.1"/>
    </source>
</evidence>
<comment type="subcellular location">
    <subcellularLocation>
        <location evidence="1">Cell outer membrane</location>
    </subcellularLocation>
</comment>
<keyword evidence="4" id="KW-1134">Transmembrane beta strand</keyword>
<dbReference type="PANTHER" id="PTHR30026:SF5">
    <property type="entry name" value="ABC-TYPE EFFLUX SYSTEM SECRETIN COMPONENT"/>
    <property type="match status" value="1"/>
</dbReference>
<keyword evidence="3" id="KW-0813">Transport</keyword>
<dbReference type="InterPro" id="IPR051906">
    <property type="entry name" value="TolC-like"/>
</dbReference>
<feature type="chain" id="PRO_5024410088" evidence="8">
    <location>
        <begin position="24"/>
        <end position="460"/>
    </location>
</feature>
<evidence type="ECO:0000256" key="7">
    <source>
        <dbReference type="ARBA" id="ARBA00023237"/>
    </source>
</evidence>
<evidence type="ECO:0000313" key="10">
    <source>
        <dbReference type="Proteomes" id="UP000348942"/>
    </source>
</evidence>
<dbReference type="Proteomes" id="UP000348942">
    <property type="component" value="Chromosome 1"/>
</dbReference>
<reference evidence="9 10" key="1">
    <citation type="submission" date="2019-10" db="EMBL/GenBank/DDBJ databases">
        <title>Vibrio sp. nov., isolated from Coralline algae surface.</title>
        <authorList>
            <person name="Geng Y."/>
            <person name="Zhang X."/>
        </authorList>
    </citation>
    <scope>NUCLEOTIDE SEQUENCE [LARGE SCALE GENOMIC DNA]</scope>
    <source>
        <strain evidence="9 10">SM1977</strain>
    </source>
</reference>
<keyword evidence="5" id="KW-0812">Transmembrane</keyword>
<dbReference type="Gene3D" id="1.20.1600.10">
    <property type="entry name" value="Outer membrane efflux proteins (OEP)"/>
    <property type="match status" value="1"/>
</dbReference>
<evidence type="ECO:0000256" key="3">
    <source>
        <dbReference type="ARBA" id="ARBA00022448"/>
    </source>
</evidence>
<evidence type="ECO:0000256" key="5">
    <source>
        <dbReference type="ARBA" id="ARBA00022692"/>
    </source>
</evidence>
<evidence type="ECO:0000256" key="6">
    <source>
        <dbReference type="ARBA" id="ARBA00023136"/>
    </source>
</evidence>
<dbReference type="AlphaFoldDB" id="A0A5Q0TDI1"/>
<evidence type="ECO:0000256" key="4">
    <source>
        <dbReference type="ARBA" id="ARBA00022452"/>
    </source>
</evidence>
<dbReference type="GO" id="GO:0015562">
    <property type="term" value="F:efflux transmembrane transporter activity"/>
    <property type="evidence" value="ECO:0007669"/>
    <property type="project" value="InterPro"/>
</dbReference>
<feature type="signal peptide" evidence="8">
    <location>
        <begin position="1"/>
        <end position="23"/>
    </location>
</feature>
<dbReference type="GO" id="GO:0015288">
    <property type="term" value="F:porin activity"/>
    <property type="evidence" value="ECO:0007669"/>
    <property type="project" value="TreeGrafter"/>
</dbReference>
<dbReference type="Pfam" id="PF02321">
    <property type="entry name" value="OEP"/>
    <property type="match status" value="2"/>
</dbReference>
<name>A0A5Q0TDI1_9VIBR</name>
<organism evidence="9 10">
    <name type="scientific">Vibrio algicola</name>
    <dbReference type="NCBI Taxonomy" id="2662262"/>
    <lineage>
        <taxon>Bacteria</taxon>
        <taxon>Pseudomonadati</taxon>
        <taxon>Pseudomonadota</taxon>
        <taxon>Gammaproteobacteria</taxon>
        <taxon>Vibrionales</taxon>
        <taxon>Vibrionaceae</taxon>
        <taxon>Vibrio</taxon>
    </lineage>
</organism>
<comment type="similarity">
    <text evidence="2">Belongs to the outer membrane factor (OMF) (TC 1.B.17) family.</text>
</comment>
<evidence type="ECO:0000256" key="1">
    <source>
        <dbReference type="ARBA" id="ARBA00004442"/>
    </source>
</evidence>